<dbReference type="CDD" id="cd00041">
    <property type="entry name" value="CUB"/>
    <property type="match status" value="1"/>
</dbReference>
<evidence type="ECO:0000313" key="8">
    <source>
        <dbReference type="Proteomes" id="UP000242188"/>
    </source>
</evidence>
<evidence type="ECO:0000256" key="3">
    <source>
        <dbReference type="PROSITE-ProRule" id="PRU00059"/>
    </source>
</evidence>
<sequence>MECSATELITSANFIAGCYIFLCLFTLGTCSNKCPEDEEVSDRLKYLTSYKFPDMYSRDLDCEWRLTSKYPDKKIKIKMKDIKIEYGNQCEFDYLEIFDGYDDRSPSFGRFCGADTFSIVSSGIYLYFHFHTDEEINERGFKFTYCTVDFRTISSTYPPPIDRNTKTTTKNTSPEGEPLGGAKLSTLVGGVLGGLCLLVVIIAVCCMCSTRCCRRCSVRNNGRERTSVSPQHSDVDIRPRDRSRRRPSPSHVSPFIPRRAHSQSQIWSLEQNIPMVPINPPPYSETESQPVYLVHGPPGCNPYFPPCSPPPTYSFGLSSDSNPPAYEDDRNSPPNYVPYEENPPRY</sequence>
<keyword evidence="8" id="KW-1185">Reference proteome</keyword>
<dbReference type="InterPro" id="IPR000859">
    <property type="entry name" value="CUB_dom"/>
</dbReference>
<keyword evidence="1" id="KW-0677">Repeat</keyword>
<dbReference type="EMBL" id="NEDP02004995">
    <property type="protein sequence ID" value="OWF43812.1"/>
    <property type="molecule type" value="Genomic_DNA"/>
</dbReference>
<feature type="region of interest" description="Disordered" evidence="4">
    <location>
        <begin position="223"/>
        <end position="259"/>
    </location>
</feature>
<organism evidence="7 8">
    <name type="scientific">Mizuhopecten yessoensis</name>
    <name type="common">Japanese scallop</name>
    <name type="synonym">Patinopecten yessoensis</name>
    <dbReference type="NCBI Taxonomy" id="6573"/>
    <lineage>
        <taxon>Eukaryota</taxon>
        <taxon>Metazoa</taxon>
        <taxon>Spiralia</taxon>
        <taxon>Lophotrochozoa</taxon>
        <taxon>Mollusca</taxon>
        <taxon>Bivalvia</taxon>
        <taxon>Autobranchia</taxon>
        <taxon>Pteriomorphia</taxon>
        <taxon>Pectinida</taxon>
        <taxon>Pectinoidea</taxon>
        <taxon>Pectinidae</taxon>
        <taxon>Mizuhopecten</taxon>
    </lineage>
</organism>
<dbReference type="SUPFAM" id="SSF49854">
    <property type="entry name" value="Spermadhesin, CUB domain"/>
    <property type="match status" value="1"/>
</dbReference>
<dbReference type="Proteomes" id="UP000242188">
    <property type="component" value="Unassembled WGS sequence"/>
</dbReference>
<evidence type="ECO:0000256" key="5">
    <source>
        <dbReference type="SAM" id="Phobius"/>
    </source>
</evidence>
<evidence type="ECO:0000259" key="6">
    <source>
        <dbReference type="PROSITE" id="PS01180"/>
    </source>
</evidence>
<dbReference type="InterPro" id="IPR035914">
    <property type="entry name" value="Sperma_CUB_dom_sf"/>
</dbReference>
<dbReference type="PROSITE" id="PS01180">
    <property type="entry name" value="CUB"/>
    <property type="match status" value="1"/>
</dbReference>
<feature type="region of interest" description="Disordered" evidence="4">
    <location>
        <begin position="159"/>
        <end position="179"/>
    </location>
</feature>
<protein>
    <submittedName>
        <fullName evidence="7">Cubilin</fullName>
    </submittedName>
</protein>
<dbReference type="PANTHER" id="PTHR24251">
    <property type="entry name" value="OVOCHYMASE-RELATED"/>
    <property type="match status" value="1"/>
</dbReference>
<comment type="caution">
    <text evidence="3">Lacks conserved residue(s) required for the propagation of feature annotation.</text>
</comment>
<dbReference type="AlphaFoldDB" id="A0A210Q4Z2"/>
<keyword evidence="5" id="KW-0812">Transmembrane</keyword>
<dbReference type="FunFam" id="2.60.120.290:FF:000005">
    <property type="entry name" value="Procollagen C-endopeptidase enhancer 1"/>
    <property type="match status" value="1"/>
</dbReference>
<name>A0A210Q4Z2_MIZYE</name>
<proteinExistence type="predicted"/>
<comment type="caution">
    <text evidence="7">The sequence shown here is derived from an EMBL/GenBank/DDBJ whole genome shotgun (WGS) entry which is preliminary data.</text>
</comment>
<feature type="domain" description="CUB" evidence="6">
    <location>
        <begin position="30"/>
        <end position="148"/>
    </location>
</feature>
<evidence type="ECO:0000313" key="7">
    <source>
        <dbReference type="EMBL" id="OWF43812.1"/>
    </source>
</evidence>
<dbReference type="SMART" id="SM00042">
    <property type="entry name" value="CUB"/>
    <property type="match status" value="1"/>
</dbReference>
<evidence type="ECO:0000256" key="1">
    <source>
        <dbReference type="ARBA" id="ARBA00022737"/>
    </source>
</evidence>
<feature type="region of interest" description="Disordered" evidence="4">
    <location>
        <begin position="311"/>
        <end position="346"/>
    </location>
</feature>
<evidence type="ECO:0000256" key="4">
    <source>
        <dbReference type="SAM" id="MobiDB-lite"/>
    </source>
</evidence>
<accession>A0A210Q4Z2</accession>
<dbReference type="Pfam" id="PF00431">
    <property type="entry name" value="CUB"/>
    <property type="match status" value="1"/>
</dbReference>
<keyword evidence="5" id="KW-1133">Transmembrane helix</keyword>
<gene>
    <name evidence="7" type="ORF">KP79_PYT12597</name>
</gene>
<reference evidence="7 8" key="1">
    <citation type="journal article" date="2017" name="Nat. Ecol. Evol.">
        <title>Scallop genome provides insights into evolution of bilaterian karyotype and development.</title>
        <authorList>
            <person name="Wang S."/>
            <person name="Zhang J."/>
            <person name="Jiao W."/>
            <person name="Li J."/>
            <person name="Xun X."/>
            <person name="Sun Y."/>
            <person name="Guo X."/>
            <person name="Huan P."/>
            <person name="Dong B."/>
            <person name="Zhang L."/>
            <person name="Hu X."/>
            <person name="Sun X."/>
            <person name="Wang J."/>
            <person name="Zhao C."/>
            <person name="Wang Y."/>
            <person name="Wang D."/>
            <person name="Huang X."/>
            <person name="Wang R."/>
            <person name="Lv J."/>
            <person name="Li Y."/>
            <person name="Zhang Z."/>
            <person name="Liu B."/>
            <person name="Lu W."/>
            <person name="Hui Y."/>
            <person name="Liang J."/>
            <person name="Zhou Z."/>
            <person name="Hou R."/>
            <person name="Li X."/>
            <person name="Liu Y."/>
            <person name="Li H."/>
            <person name="Ning X."/>
            <person name="Lin Y."/>
            <person name="Zhao L."/>
            <person name="Xing Q."/>
            <person name="Dou J."/>
            <person name="Li Y."/>
            <person name="Mao J."/>
            <person name="Guo H."/>
            <person name="Dou H."/>
            <person name="Li T."/>
            <person name="Mu C."/>
            <person name="Jiang W."/>
            <person name="Fu Q."/>
            <person name="Fu X."/>
            <person name="Miao Y."/>
            <person name="Liu J."/>
            <person name="Yu Q."/>
            <person name="Li R."/>
            <person name="Liao H."/>
            <person name="Li X."/>
            <person name="Kong Y."/>
            <person name="Jiang Z."/>
            <person name="Chourrout D."/>
            <person name="Li R."/>
            <person name="Bao Z."/>
        </authorList>
    </citation>
    <scope>NUCLEOTIDE SEQUENCE [LARGE SCALE GENOMIC DNA]</scope>
    <source>
        <strain evidence="7 8">PY_sf001</strain>
    </source>
</reference>
<keyword evidence="5" id="KW-0472">Membrane</keyword>
<dbReference type="Gene3D" id="2.60.120.290">
    <property type="entry name" value="Spermadhesin, CUB domain"/>
    <property type="match status" value="1"/>
</dbReference>
<evidence type="ECO:0000256" key="2">
    <source>
        <dbReference type="ARBA" id="ARBA00023157"/>
    </source>
</evidence>
<dbReference type="OrthoDB" id="6154841at2759"/>
<keyword evidence="2" id="KW-1015">Disulfide bond</keyword>
<feature type="transmembrane region" description="Helical" evidence="5">
    <location>
        <begin position="187"/>
        <end position="209"/>
    </location>
</feature>